<dbReference type="EC" id="5.3.1.1" evidence="9 10"/>
<keyword evidence="6 9" id="KW-0963">Cytoplasm</keyword>
<comment type="pathway">
    <text evidence="9 10">Carbohydrate biosynthesis; gluconeogenesis.</text>
</comment>
<feature type="binding site" evidence="9">
    <location>
        <position position="173"/>
    </location>
    <ligand>
        <name>substrate</name>
    </ligand>
</feature>
<dbReference type="PANTHER" id="PTHR21139">
    <property type="entry name" value="TRIOSEPHOSPHATE ISOMERASE"/>
    <property type="match status" value="1"/>
</dbReference>
<dbReference type="OrthoDB" id="9809429at2"/>
<sequence>MTPGVRPLIAGNWKMHGSLAEAAALAGAVRDGAAGVAAAELLVCPPFPYLHPVAIQVGAGLAVGGQDCHAAVKGAHTGDVAAAMLKDTGATYVILGHSERRADHGEADAAVRAKAEAALAAGLTPIVCVGESEAQRLAGEAEAVVTGQLGGSLPEGFAAAGGVVAYEPVWAIGTGRTPTEPDIAAIHAAIRANLVQRFGEAGGTLRILYGGSVKPGNAGAILALPHVDGALVGGASLVAADFLAIAAAAG</sequence>
<dbReference type="InterPro" id="IPR035990">
    <property type="entry name" value="TIM_sf"/>
</dbReference>
<feature type="binding site" evidence="9">
    <location>
        <begin position="12"/>
        <end position="14"/>
    </location>
    <ligand>
        <name>substrate</name>
    </ligand>
</feature>
<evidence type="ECO:0000256" key="10">
    <source>
        <dbReference type="RuleBase" id="RU363013"/>
    </source>
</evidence>
<comment type="catalytic activity">
    <reaction evidence="9 10">
        <text>D-glyceraldehyde 3-phosphate = dihydroxyacetone phosphate</text>
        <dbReference type="Rhea" id="RHEA:18585"/>
        <dbReference type="ChEBI" id="CHEBI:57642"/>
        <dbReference type="ChEBI" id="CHEBI:59776"/>
        <dbReference type="EC" id="5.3.1.1"/>
    </reaction>
</comment>
<dbReference type="SUPFAM" id="SSF51351">
    <property type="entry name" value="Triosephosphate isomerase (TIM)"/>
    <property type="match status" value="1"/>
</dbReference>
<dbReference type="Proteomes" id="UP000295023">
    <property type="component" value="Unassembled WGS sequence"/>
</dbReference>
<dbReference type="UniPathway" id="UPA01066"/>
<dbReference type="UniPathway" id="UPA00138"/>
<dbReference type="PROSITE" id="PS00171">
    <property type="entry name" value="TIM_1"/>
    <property type="match status" value="1"/>
</dbReference>
<comment type="catalytic activity">
    <reaction evidence="1">
        <text>L-erythrulose 1-phosphate = D-erythrulose 4-phosphate</text>
        <dbReference type="Rhea" id="RHEA:49588"/>
        <dbReference type="ChEBI" id="CHEBI:58002"/>
        <dbReference type="ChEBI" id="CHEBI:90796"/>
        <dbReference type="EC" id="5.3.1.33"/>
    </reaction>
</comment>
<dbReference type="GO" id="GO:0006096">
    <property type="term" value="P:glycolytic process"/>
    <property type="evidence" value="ECO:0007669"/>
    <property type="project" value="UniProtKB-UniRule"/>
</dbReference>
<comment type="subunit">
    <text evidence="9 10">Homodimer.</text>
</comment>
<comment type="subcellular location">
    <subcellularLocation>
        <location evidence="9 10">Cytoplasm</location>
    </subcellularLocation>
</comment>
<evidence type="ECO:0000256" key="7">
    <source>
        <dbReference type="ARBA" id="ARBA00023152"/>
    </source>
</evidence>
<evidence type="ECO:0000256" key="9">
    <source>
        <dbReference type="HAMAP-Rule" id="MF_00147"/>
    </source>
</evidence>
<dbReference type="NCBIfam" id="TIGR00419">
    <property type="entry name" value="tim"/>
    <property type="match status" value="1"/>
</dbReference>
<evidence type="ECO:0000256" key="4">
    <source>
        <dbReference type="ARBA" id="ARBA00007422"/>
    </source>
</evidence>
<proteinExistence type="inferred from homology"/>
<dbReference type="EMBL" id="SKBM01000001">
    <property type="protein sequence ID" value="TCZ66734.1"/>
    <property type="molecule type" value="Genomic_DNA"/>
</dbReference>
<evidence type="ECO:0000256" key="5">
    <source>
        <dbReference type="ARBA" id="ARBA00022432"/>
    </source>
</evidence>
<evidence type="ECO:0000256" key="6">
    <source>
        <dbReference type="ARBA" id="ARBA00022490"/>
    </source>
</evidence>
<evidence type="ECO:0000256" key="3">
    <source>
        <dbReference type="ARBA" id="ARBA00004939"/>
    </source>
</evidence>
<gene>
    <name evidence="9" type="primary">tpiA</name>
    <name evidence="11" type="ORF">EXY23_01085</name>
</gene>
<feature type="binding site" evidence="9">
    <location>
        <begin position="233"/>
        <end position="234"/>
    </location>
    <ligand>
        <name>substrate</name>
    </ligand>
</feature>
<keyword evidence="7 9" id="KW-0324">Glycolysis</keyword>
<dbReference type="UniPathway" id="UPA00109">
    <property type="reaction ID" value="UER00189"/>
</dbReference>
<dbReference type="InterPro" id="IPR020861">
    <property type="entry name" value="Triosephosphate_isomerase_AS"/>
</dbReference>
<evidence type="ECO:0000313" key="12">
    <source>
        <dbReference type="Proteomes" id="UP000295023"/>
    </source>
</evidence>
<accession>A0A4R4DUM9</accession>
<dbReference type="Gene3D" id="3.20.20.70">
    <property type="entry name" value="Aldolase class I"/>
    <property type="match status" value="1"/>
</dbReference>
<dbReference type="HAMAP" id="MF_00147_B">
    <property type="entry name" value="TIM_B"/>
    <property type="match status" value="1"/>
</dbReference>
<dbReference type="PANTHER" id="PTHR21139:SF42">
    <property type="entry name" value="TRIOSEPHOSPHATE ISOMERASE"/>
    <property type="match status" value="1"/>
</dbReference>
<dbReference type="InterPro" id="IPR000652">
    <property type="entry name" value="Triosephosphate_isomerase"/>
</dbReference>
<dbReference type="Pfam" id="PF00121">
    <property type="entry name" value="TIM"/>
    <property type="match status" value="1"/>
</dbReference>
<protein>
    <recommendedName>
        <fullName evidence="9 10">Triosephosphate isomerase</fullName>
        <shortName evidence="9">TIM</shortName>
        <shortName evidence="9">TPI</shortName>
        <ecNumber evidence="9 10">5.3.1.1</ecNumber>
    </recommendedName>
    <alternativeName>
        <fullName evidence="9">Triose-phosphate isomerase</fullName>
    </alternativeName>
</protein>
<keyword evidence="5 9" id="KW-0312">Gluconeogenesis</keyword>
<dbReference type="GO" id="GO:0019563">
    <property type="term" value="P:glycerol catabolic process"/>
    <property type="evidence" value="ECO:0007669"/>
    <property type="project" value="TreeGrafter"/>
</dbReference>
<evidence type="ECO:0000256" key="1">
    <source>
        <dbReference type="ARBA" id="ARBA00000148"/>
    </source>
</evidence>
<dbReference type="InterPro" id="IPR022896">
    <property type="entry name" value="TrioseP_Isoase_bac/euk"/>
</dbReference>
<evidence type="ECO:0000313" key="11">
    <source>
        <dbReference type="EMBL" id="TCZ66734.1"/>
    </source>
</evidence>
<dbReference type="AlphaFoldDB" id="A0A4R4DUM9"/>
<dbReference type="GO" id="GO:0046166">
    <property type="term" value="P:glyceraldehyde-3-phosphate biosynthetic process"/>
    <property type="evidence" value="ECO:0007669"/>
    <property type="project" value="TreeGrafter"/>
</dbReference>
<dbReference type="GO" id="GO:0006094">
    <property type="term" value="P:gluconeogenesis"/>
    <property type="evidence" value="ECO:0007669"/>
    <property type="project" value="UniProtKB-UniRule"/>
</dbReference>
<reference evidence="11 12" key="1">
    <citation type="submission" date="2019-03" db="EMBL/GenBank/DDBJ databases">
        <title>Paracraurococcus aquatilis NE82 genome sequence.</title>
        <authorList>
            <person name="Zhao Y."/>
            <person name="Du Z."/>
        </authorList>
    </citation>
    <scope>NUCLEOTIDE SEQUENCE [LARGE SCALE GENOMIC DNA]</scope>
    <source>
        <strain evidence="11 12">NE82</strain>
    </source>
</reference>
<dbReference type="CDD" id="cd00311">
    <property type="entry name" value="TIM"/>
    <property type="match status" value="1"/>
</dbReference>
<comment type="function">
    <text evidence="9">Involved in the gluconeogenesis. Catalyzes stereospecifically the conversion of dihydroxyacetone phosphate (DHAP) to D-glyceraldehyde-3-phosphate (G3P).</text>
</comment>
<dbReference type="FunFam" id="3.20.20.70:FF:000016">
    <property type="entry name" value="Triosephosphate isomerase"/>
    <property type="match status" value="1"/>
</dbReference>
<feature type="binding site" evidence="9">
    <location>
        <position position="212"/>
    </location>
    <ligand>
        <name>substrate</name>
    </ligand>
</feature>
<feature type="active site" description="Electrophile" evidence="9">
    <location>
        <position position="97"/>
    </location>
</feature>
<comment type="similarity">
    <text evidence="4 9 10">Belongs to the triosephosphate isomerase family.</text>
</comment>
<dbReference type="GO" id="GO:0004807">
    <property type="term" value="F:triose-phosphate isomerase activity"/>
    <property type="evidence" value="ECO:0007669"/>
    <property type="project" value="UniProtKB-UniRule"/>
</dbReference>
<dbReference type="PROSITE" id="PS51440">
    <property type="entry name" value="TIM_2"/>
    <property type="match status" value="1"/>
</dbReference>
<feature type="active site" description="Proton acceptor" evidence="9">
    <location>
        <position position="167"/>
    </location>
</feature>
<comment type="pathway">
    <text evidence="2 9 10">Carbohydrate degradation; glycolysis; D-glyceraldehyde 3-phosphate from glycerone phosphate: step 1/1.</text>
</comment>
<comment type="caution">
    <text evidence="11">The sequence shown here is derived from an EMBL/GenBank/DDBJ whole genome shotgun (WGS) entry which is preliminary data.</text>
</comment>
<organism evidence="11 12">
    <name type="scientific">Roseicella aquatilis</name>
    <dbReference type="NCBI Taxonomy" id="2527868"/>
    <lineage>
        <taxon>Bacteria</taxon>
        <taxon>Pseudomonadati</taxon>
        <taxon>Pseudomonadota</taxon>
        <taxon>Alphaproteobacteria</taxon>
        <taxon>Acetobacterales</taxon>
        <taxon>Roseomonadaceae</taxon>
        <taxon>Roseicella</taxon>
    </lineage>
</organism>
<keyword evidence="12" id="KW-1185">Reference proteome</keyword>
<evidence type="ECO:0000256" key="2">
    <source>
        <dbReference type="ARBA" id="ARBA00004680"/>
    </source>
</evidence>
<dbReference type="InterPro" id="IPR013785">
    <property type="entry name" value="Aldolase_TIM"/>
</dbReference>
<comment type="pathway">
    <text evidence="3">Carbohydrate metabolism; erythritol degradation.</text>
</comment>
<keyword evidence="8 9" id="KW-0413">Isomerase</keyword>
<dbReference type="GO" id="GO:0005829">
    <property type="term" value="C:cytosol"/>
    <property type="evidence" value="ECO:0007669"/>
    <property type="project" value="TreeGrafter"/>
</dbReference>
<evidence type="ECO:0000256" key="8">
    <source>
        <dbReference type="ARBA" id="ARBA00023235"/>
    </source>
</evidence>
<name>A0A4R4DUM9_9PROT</name>